<dbReference type="InterPro" id="IPR028973">
    <property type="entry name" value="PhnB-like"/>
</dbReference>
<dbReference type="CDD" id="cd06588">
    <property type="entry name" value="PhnB_like"/>
    <property type="match status" value="1"/>
</dbReference>
<organism evidence="2 3">
    <name type="scientific">Zhihengliuella halotolerans</name>
    <dbReference type="NCBI Taxonomy" id="370736"/>
    <lineage>
        <taxon>Bacteria</taxon>
        <taxon>Bacillati</taxon>
        <taxon>Actinomycetota</taxon>
        <taxon>Actinomycetes</taxon>
        <taxon>Micrococcales</taxon>
        <taxon>Micrococcaceae</taxon>
        <taxon>Zhihengliuella</taxon>
    </lineage>
</organism>
<dbReference type="PANTHER" id="PTHR33990:SF2">
    <property type="entry name" value="PHNB-LIKE DOMAIN-CONTAINING PROTEIN"/>
    <property type="match status" value="1"/>
</dbReference>
<evidence type="ECO:0000313" key="3">
    <source>
        <dbReference type="Proteomes" id="UP000292685"/>
    </source>
</evidence>
<dbReference type="SUPFAM" id="SSF54593">
    <property type="entry name" value="Glyoxalase/Bleomycin resistance protein/Dihydroxybiphenyl dioxygenase"/>
    <property type="match status" value="1"/>
</dbReference>
<dbReference type="PIRSF" id="PIRSF021700">
    <property type="entry name" value="3_dmu_93_MTrfase"/>
    <property type="match status" value="1"/>
</dbReference>
<dbReference type="PANTHER" id="PTHR33990">
    <property type="entry name" value="PROTEIN YJDN-RELATED"/>
    <property type="match status" value="1"/>
</dbReference>
<dbReference type="GO" id="GO:0008168">
    <property type="term" value="F:methyltransferase activity"/>
    <property type="evidence" value="ECO:0007669"/>
    <property type="project" value="UniProtKB-KW"/>
</dbReference>
<dbReference type="Gene3D" id="3.10.180.10">
    <property type="entry name" value="2,3-Dihydroxybiphenyl 1,2-Dioxygenase, domain 1"/>
    <property type="match status" value="1"/>
</dbReference>
<dbReference type="GO" id="GO:0032259">
    <property type="term" value="P:methylation"/>
    <property type="evidence" value="ECO:0007669"/>
    <property type="project" value="UniProtKB-KW"/>
</dbReference>
<evidence type="ECO:0000259" key="1">
    <source>
        <dbReference type="Pfam" id="PF06983"/>
    </source>
</evidence>
<keyword evidence="2" id="KW-0830">Ubiquinone</keyword>
<comment type="caution">
    <text evidence="2">The sequence shown here is derived from an EMBL/GenBank/DDBJ whole genome shotgun (WGS) entry which is preliminary data.</text>
</comment>
<sequence>MNAVKPAAVKPTSMTSLVTCLWFDGDARRAAEFYASVFPGASVGDAIAGDDAGGEPLTVDFEIGGTRFVGLNGGDQFTFNEATSFQVLCETQEEIDYYWEALTTGGEPGRCGWLKDPFGVSWQVVPRRLIELFADEDPDVRRRVTEAFMPMSKLDLEAIEAAATAR</sequence>
<gene>
    <name evidence="2" type="ORF">EV380_1994</name>
</gene>
<name>A0A4Q8ADR5_9MICC</name>
<feature type="domain" description="PhnB-like" evidence="1">
    <location>
        <begin position="17"/>
        <end position="125"/>
    </location>
</feature>
<evidence type="ECO:0000313" key="2">
    <source>
        <dbReference type="EMBL" id="RZU62400.1"/>
    </source>
</evidence>
<protein>
    <submittedName>
        <fullName evidence="2">Putative 3-demethylubiquinone-9 3-methyltransferase (Glyoxalase superfamily)</fullName>
    </submittedName>
</protein>
<reference evidence="2 3" key="1">
    <citation type="submission" date="2019-02" db="EMBL/GenBank/DDBJ databases">
        <title>Sequencing the genomes of 1000 actinobacteria strains.</title>
        <authorList>
            <person name="Klenk H.-P."/>
        </authorList>
    </citation>
    <scope>NUCLEOTIDE SEQUENCE [LARGE SCALE GENOMIC DNA]</scope>
    <source>
        <strain evidence="2 3">DSM 17364</strain>
    </source>
</reference>
<dbReference type="Proteomes" id="UP000292685">
    <property type="component" value="Unassembled WGS sequence"/>
</dbReference>
<accession>A0A4Q8ADR5</accession>
<keyword evidence="2" id="KW-0489">Methyltransferase</keyword>
<dbReference type="InterPro" id="IPR029068">
    <property type="entry name" value="Glyas_Bleomycin-R_OHBP_Dase"/>
</dbReference>
<keyword evidence="2" id="KW-0808">Transferase</keyword>
<dbReference type="AlphaFoldDB" id="A0A4Q8ADR5"/>
<dbReference type="InterPro" id="IPR009725">
    <property type="entry name" value="3_dmu_93_MTrfase"/>
</dbReference>
<dbReference type="Pfam" id="PF06983">
    <property type="entry name" value="3-dmu-9_3-mt"/>
    <property type="match status" value="1"/>
</dbReference>
<keyword evidence="3" id="KW-1185">Reference proteome</keyword>
<proteinExistence type="predicted"/>
<dbReference type="EMBL" id="SHLA01000001">
    <property type="protein sequence ID" value="RZU62400.1"/>
    <property type="molecule type" value="Genomic_DNA"/>
</dbReference>